<sequence length="124" mass="13124">MPPPHGHPSPTTALSTAPAPGRARPSHGLVAPHGRRATHARGRHRAAALHLRDAAADPARRARARLAGQPPRRPLPACHAWQGSNQRKKKGKRKKKQGSSKQLWPPAQPGRLAAAHGRLGAGTA</sequence>
<dbReference type="EMBL" id="AP003276">
    <property type="protein sequence ID" value="BAD73433.1"/>
    <property type="molecule type" value="Genomic_DNA"/>
</dbReference>
<organism evidence="2">
    <name type="scientific">Oryza sativa subsp. japonica</name>
    <name type="common">Rice</name>
    <dbReference type="NCBI Taxonomy" id="39947"/>
    <lineage>
        <taxon>Eukaryota</taxon>
        <taxon>Viridiplantae</taxon>
        <taxon>Streptophyta</taxon>
        <taxon>Embryophyta</taxon>
        <taxon>Tracheophyta</taxon>
        <taxon>Spermatophyta</taxon>
        <taxon>Magnoliopsida</taxon>
        <taxon>Liliopsida</taxon>
        <taxon>Poales</taxon>
        <taxon>Poaceae</taxon>
        <taxon>BOP clade</taxon>
        <taxon>Oryzoideae</taxon>
        <taxon>Oryzeae</taxon>
        <taxon>Oryzinae</taxon>
        <taxon>Oryza</taxon>
        <taxon>Oryza sativa</taxon>
    </lineage>
</organism>
<reference evidence="4" key="4">
    <citation type="journal article" date="2008" name="Nucleic Acids Res.">
        <title>The rice annotation project database (RAP-DB): 2008 update.</title>
        <authorList>
            <consortium name="The rice annotation project (RAP)"/>
        </authorList>
    </citation>
    <scope>GENOME REANNOTATION</scope>
    <source>
        <strain evidence="4">cv. Nipponbare</strain>
    </source>
</reference>
<evidence type="ECO:0000313" key="4">
    <source>
        <dbReference type="Proteomes" id="UP000000763"/>
    </source>
</evidence>
<reference evidence="2" key="1">
    <citation type="journal article" date="2002" name="Nature">
        <title>The genome sequence and structure of rice chromosome 1.</title>
        <authorList>
            <person name="Sasaki T."/>
            <person name="Matsumoto T."/>
            <person name="Yamamoto K."/>
            <person name="Sakata K."/>
            <person name="Baba T."/>
            <person name="Katayose Y."/>
            <person name="Wu J."/>
            <person name="Niimura Y."/>
            <person name="Cheng Z."/>
            <person name="Nagamura Y."/>
            <person name="Antonio B.A."/>
            <person name="Kanamori H."/>
            <person name="Hosokawa S."/>
            <person name="Masukawa M."/>
            <person name="Arikawa K."/>
            <person name="Chiden Y."/>
            <person name="Hayashi M."/>
            <person name="Okamoto M."/>
            <person name="Ando T."/>
            <person name="Aoki H."/>
            <person name="Arita K."/>
            <person name="Hamada M."/>
            <person name="Harada C."/>
            <person name="Hijishita S."/>
            <person name="Honda M."/>
            <person name="Ichikawa Y."/>
            <person name="Idonuma A."/>
            <person name="Iijima M."/>
            <person name="Ikeda M."/>
            <person name="Ikeno M."/>
            <person name="Itoh S."/>
            <person name="Itoh T."/>
            <person name="Itoh Y."/>
            <person name="Itoh Y."/>
            <person name="Iwabuchi A."/>
            <person name="Kamiya K."/>
            <person name="Karasawa W."/>
            <person name="Katagiri S."/>
            <person name="Kikuta A."/>
            <person name="Kobayashi N."/>
            <person name="Kono I."/>
            <person name="Machita K."/>
            <person name="Maehara T."/>
            <person name="Mizuno H."/>
            <person name="Mizubayashi T."/>
            <person name="Mukai Y."/>
            <person name="Nagasaki H."/>
            <person name="Nakashima M."/>
            <person name="Nakama Y."/>
            <person name="Nakamichi Y."/>
            <person name="Nakamura M."/>
            <person name="Namiki N."/>
            <person name="Negishi M."/>
            <person name="Ohta I."/>
            <person name="Ono N."/>
            <person name="Saji S."/>
            <person name="Sakai K."/>
            <person name="Shibata M."/>
            <person name="Shimokawa T."/>
            <person name="Shomura A."/>
            <person name="Song J."/>
            <person name="Takazaki Y."/>
            <person name="Terasawa K."/>
            <person name="Tsuji K."/>
            <person name="Waki K."/>
            <person name="Yamagata H."/>
            <person name="Yamane H."/>
            <person name="Yoshiki S."/>
            <person name="Yoshihara R."/>
            <person name="Yukawa K."/>
            <person name="Zhong H."/>
            <person name="Iwama H."/>
            <person name="Endo T."/>
            <person name="Ito H."/>
            <person name="Hahn J.H."/>
            <person name="Kim H.I."/>
            <person name="Eun M.Y."/>
            <person name="Yano M."/>
            <person name="Jiang J."/>
            <person name="Gojobori T."/>
        </authorList>
    </citation>
    <scope>NUCLEOTIDE SEQUENCE</scope>
</reference>
<feature type="compositionally biased region" description="Basic residues" evidence="1">
    <location>
        <begin position="86"/>
        <end position="98"/>
    </location>
</feature>
<feature type="compositionally biased region" description="Basic and acidic residues" evidence="1">
    <location>
        <begin position="50"/>
        <end position="60"/>
    </location>
</feature>
<protein>
    <submittedName>
        <fullName evidence="2">Uncharacterized protein</fullName>
    </submittedName>
</protein>
<evidence type="ECO:0000313" key="2">
    <source>
        <dbReference type="EMBL" id="BAD73433.1"/>
    </source>
</evidence>
<evidence type="ECO:0000256" key="1">
    <source>
        <dbReference type="SAM" id="MobiDB-lite"/>
    </source>
</evidence>
<dbReference type="Proteomes" id="UP000000763">
    <property type="component" value="Chromosome 1"/>
</dbReference>
<dbReference type="Proteomes" id="UP000817658">
    <property type="component" value="Chromosome 1"/>
</dbReference>
<feature type="compositionally biased region" description="Basic residues" evidence="1">
    <location>
        <begin position="33"/>
        <end position="47"/>
    </location>
</feature>
<gene>
    <name evidence="3" type="ORF">B1249E06.11</name>
    <name evidence="2" type="ORF">P0516D04.44</name>
</gene>
<dbReference type="AlphaFoldDB" id="Q5QME4"/>
<proteinExistence type="predicted"/>
<feature type="region of interest" description="Disordered" evidence="1">
    <location>
        <begin position="1"/>
        <end position="124"/>
    </location>
</feature>
<reference evidence="3" key="2">
    <citation type="submission" date="2003-02" db="EMBL/GenBank/DDBJ databases">
        <title>Oryza sativa nipponbare(GA3) genomic DNA, chromosome 1, BAC clone:B1249E06.</title>
        <authorList>
            <person name="Sasaki T."/>
            <person name="Matsumoto T."/>
            <person name="Katayose Y."/>
        </authorList>
    </citation>
    <scope>NUCLEOTIDE SEQUENCE</scope>
</reference>
<accession>Q5QME4</accession>
<dbReference type="EMBL" id="AP006233">
    <property type="protein sequence ID" value="BAD73832.1"/>
    <property type="molecule type" value="Genomic_DNA"/>
</dbReference>
<evidence type="ECO:0000313" key="3">
    <source>
        <dbReference type="EMBL" id="BAD73832.1"/>
    </source>
</evidence>
<name>Q5QME4_ORYSJ</name>
<reference evidence="4" key="3">
    <citation type="journal article" date="2005" name="Nature">
        <title>The map-based sequence of the rice genome.</title>
        <authorList>
            <consortium name="International rice genome sequencing project (IRGSP)"/>
            <person name="Matsumoto T."/>
            <person name="Wu J."/>
            <person name="Kanamori H."/>
            <person name="Katayose Y."/>
            <person name="Fujisawa M."/>
            <person name="Namiki N."/>
            <person name="Mizuno H."/>
            <person name="Yamamoto K."/>
            <person name="Antonio B.A."/>
            <person name="Baba T."/>
            <person name="Sakata K."/>
            <person name="Nagamura Y."/>
            <person name="Aoki H."/>
            <person name="Arikawa K."/>
            <person name="Arita K."/>
            <person name="Bito T."/>
            <person name="Chiden Y."/>
            <person name="Fujitsuka N."/>
            <person name="Fukunaka R."/>
            <person name="Hamada M."/>
            <person name="Harada C."/>
            <person name="Hayashi A."/>
            <person name="Hijishita S."/>
            <person name="Honda M."/>
            <person name="Hosokawa S."/>
            <person name="Ichikawa Y."/>
            <person name="Idonuma A."/>
            <person name="Iijima M."/>
            <person name="Ikeda M."/>
            <person name="Ikeno M."/>
            <person name="Ito K."/>
            <person name="Ito S."/>
            <person name="Ito T."/>
            <person name="Ito Y."/>
            <person name="Ito Y."/>
            <person name="Iwabuchi A."/>
            <person name="Kamiya K."/>
            <person name="Karasawa W."/>
            <person name="Kurita K."/>
            <person name="Katagiri S."/>
            <person name="Kikuta A."/>
            <person name="Kobayashi H."/>
            <person name="Kobayashi N."/>
            <person name="Machita K."/>
            <person name="Maehara T."/>
            <person name="Masukawa M."/>
            <person name="Mizubayashi T."/>
            <person name="Mukai Y."/>
            <person name="Nagasaki H."/>
            <person name="Nagata Y."/>
            <person name="Naito S."/>
            <person name="Nakashima M."/>
            <person name="Nakama Y."/>
            <person name="Nakamichi Y."/>
            <person name="Nakamura M."/>
            <person name="Meguro A."/>
            <person name="Negishi M."/>
            <person name="Ohta I."/>
            <person name="Ohta T."/>
            <person name="Okamoto M."/>
            <person name="Ono N."/>
            <person name="Saji S."/>
            <person name="Sakaguchi M."/>
            <person name="Sakai K."/>
            <person name="Shibata M."/>
            <person name="Shimokawa T."/>
            <person name="Song J."/>
            <person name="Takazaki Y."/>
            <person name="Terasawa K."/>
            <person name="Tsugane M."/>
            <person name="Tsuji K."/>
            <person name="Ueda S."/>
            <person name="Waki K."/>
            <person name="Yamagata H."/>
            <person name="Yamamoto M."/>
            <person name="Yamamoto S."/>
            <person name="Yamane H."/>
            <person name="Yoshiki S."/>
            <person name="Yoshihara R."/>
            <person name="Yukawa K."/>
            <person name="Zhong H."/>
            <person name="Yano M."/>
            <person name="Yuan Q."/>
            <person name="Ouyang S."/>
            <person name="Liu J."/>
            <person name="Jones K.M."/>
            <person name="Gansberger K."/>
            <person name="Moffat K."/>
            <person name="Hill J."/>
            <person name="Bera J."/>
            <person name="Fadrosh D."/>
            <person name="Jin S."/>
            <person name="Johri S."/>
            <person name="Kim M."/>
            <person name="Overton L."/>
            <person name="Reardon M."/>
            <person name="Tsitrin T."/>
            <person name="Vuong H."/>
            <person name="Weaver B."/>
            <person name="Ciecko A."/>
            <person name="Tallon L."/>
            <person name="Jackson J."/>
            <person name="Pai G."/>
            <person name="Aken S.V."/>
            <person name="Utterback T."/>
            <person name="Reidmuller S."/>
            <person name="Feldblyum T."/>
            <person name="Hsiao J."/>
            <person name="Zismann V."/>
            <person name="Iobst S."/>
            <person name="de Vazeille A.R."/>
            <person name="Buell C.R."/>
            <person name="Ying K."/>
            <person name="Li Y."/>
            <person name="Lu T."/>
            <person name="Huang Y."/>
            <person name="Zhao Q."/>
            <person name="Feng Q."/>
            <person name="Zhang L."/>
            <person name="Zhu J."/>
            <person name="Weng Q."/>
            <person name="Mu J."/>
            <person name="Lu Y."/>
            <person name="Fan D."/>
            <person name="Liu Y."/>
            <person name="Guan J."/>
            <person name="Zhang Y."/>
            <person name="Yu S."/>
            <person name="Liu X."/>
            <person name="Zhang Y."/>
            <person name="Hong G."/>
            <person name="Han B."/>
            <person name="Choisne N."/>
            <person name="Demange N."/>
            <person name="Orjeda G."/>
            <person name="Samain S."/>
            <person name="Cattolico L."/>
            <person name="Pelletier E."/>
            <person name="Couloux A."/>
            <person name="Segurens B."/>
            <person name="Wincker P."/>
            <person name="D'Hont A."/>
            <person name="Scarpelli C."/>
            <person name="Weissenbach J."/>
            <person name="Salanoubat M."/>
            <person name="Quetier F."/>
            <person name="Yu Y."/>
            <person name="Kim H.R."/>
            <person name="Rambo T."/>
            <person name="Currie J."/>
            <person name="Collura K."/>
            <person name="Luo M."/>
            <person name="Yang T."/>
            <person name="Ammiraju J.S.S."/>
            <person name="Engler F."/>
            <person name="Soderlund C."/>
            <person name="Wing R.A."/>
            <person name="Palmer L.E."/>
            <person name="de la Bastide M."/>
            <person name="Spiegel L."/>
            <person name="Nascimento L."/>
            <person name="Zutavern T."/>
            <person name="O'Shaughnessy A."/>
            <person name="Dike S."/>
            <person name="Dedhia N."/>
            <person name="Preston R."/>
            <person name="Balija V."/>
            <person name="McCombie W.R."/>
            <person name="Chow T."/>
            <person name="Chen H."/>
            <person name="Chung M."/>
            <person name="Chen C."/>
            <person name="Shaw J."/>
            <person name="Wu H."/>
            <person name="Hsiao K."/>
            <person name="Chao Y."/>
            <person name="Chu M."/>
            <person name="Cheng C."/>
            <person name="Hour A."/>
            <person name="Lee P."/>
            <person name="Lin S."/>
            <person name="Lin Y."/>
            <person name="Liou J."/>
            <person name="Liu S."/>
            <person name="Hsing Y."/>
            <person name="Raghuvanshi S."/>
            <person name="Mohanty A."/>
            <person name="Bharti A.K."/>
            <person name="Gaur A."/>
            <person name="Gupta V."/>
            <person name="Kumar D."/>
            <person name="Ravi V."/>
            <person name="Vij S."/>
            <person name="Kapur A."/>
            <person name="Khurana P."/>
            <person name="Khurana P."/>
            <person name="Khurana J.P."/>
            <person name="Tyagi A.K."/>
            <person name="Gaikwad K."/>
            <person name="Singh A."/>
            <person name="Dalal V."/>
            <person name="Srivastava S."/>
            <person name="Dixit A."/>
            <person name="Pal A.K."/>
            <person name="Ghazi I.A."/>
            <person name="Yadav M."/>
            <person name="Pandit A."/>
            <person name="Bhargava A."/>
            <person name="Sureshbabu K."/>
            <person name="Batra K."/>
            <person name="Sharma T.R."/>
            <person name="Mohapatra T."/>
            <person name="Singh N.K."/>
            <person name="Messing J."/>
            <person name="Nelson A.B."/>
            <person name="Fuks G."/>
            <person name="Kavchok S."/>
            <person name="Keizer G."/>
            <person name="Linton E."/>
            <person name="Llaca V."/>
            <person name="Song R."/>
            <person name="Tanyolac B."/>
            <person name="Young S."/>
            <person name="Ho-Il K."/>
            <person name="Hahn J.H."/>
            <person name="Sangsakoo G."/>
            <person name="Vanavichit A."/>
            <person name="de Mattos Luiz.A.T."/>
            <person name="Zimmer P.D."/>
            <person name="Malone G."/>
            <person name="Dellagostin O."/>
            <person name="de Oliveira A.C."/>
            <person name="Bevan M."/>
            <person name="Bancroft I."/>
            <person name="Minx P."/>
            <person name="Cordum H."/>
            <person name="Wilson R."/>
            <person name="Cheng Z."/>
            <person name="Jin W."/>
            <person name="Jiang J."/>
            <person name="Leong S.A."/>
            <person name="Iwama H."/>
            <person name="Gojobori T."/>
            <person name="Itoh T."/>
            <person name="Niimura Y."/>
            <person name="Fujii Y."/>
            <person name="Habara T."/>
            <person name="Sakai H."/>
            <person name="Sato Y."/>
            <person name="Wilson G."/>
            <person name="Kumar K."/>
            <person name="McCouch S."/>
            <person name="Juretic N."/>
            <person name="Hoen D."/>
            <person name="Wright S."/>
            <person name="Bruskiewich R."/>
            <person name="Bureau T."/>
            <person name="Miyao A."/>
            <person name="Hirochika H."/>
            <person name="Nishikawa T."/>
            <person name="Kadowaki K."/>
            <person name="Sugiura M."/>
            <person name="Burr B."/>
            <person name="Sasaki T."/>
        </authorList>
    </citation>
    <scope>NUCLEOTIDE SEQUENCE [LARGE SCALE GENOMIC DNA]</scope>
    <source>
        <strain evidence="4">cv. Nipponbare</strain>
    </source>
</reference>